<evidence type="ECO:0000313" key="3">
    <source>
        <dbReference type="EMBL" id="EHI74757.1"/>
    </source>
</evidence>
<feature type="domain" description="HTH tetR-type" evidence="2">
    <location>
        <begin position="25"/>
        <end position="56"/>
    </location>
</feature>
<dbReference type="Pfam" id="PF00440">
    <property type="entry name" value="TetR_N"/>
    <property type="match status" value="1"/>
</dbReference>
<dbReference type="EMBL" id="AEUV02000002">
    <property type="protein sequence ID" value="EHI74757.1"/>
    <property type="molecule type" value="Genomic_DNA"/>
</dbReference>
<evidence type="ECO:0000256" key="1">
    <source>
        <dbReference type="ARBA" id="ARBA00023125"/>
    </source>
</evidence>
<dbReference type="RefSeq" id="WP_004228398.1">
    <property type="nucleotide sequence ID" value="NZ_AEUV02000002.1"/>
</dbReference>
<dbReference type="Gene3D" id="1.10.357.10">
    <property type="entry name" value="Tetracycline Repressor, domain 2"/>
    <property type="match status" value="1"/>
</dbReference>
<protein>
    <recommendedName>
        <fullName evidence="2">HTH tetR-type domain-containing protein</fullName>
    </recommendedName>
</protein>
<proteinExistence type="predicted"/>
<dbReference type="PANTHER" id="PTHR43479:SF11">
    <property type="entry name" value="ACREF_ENVCD OPERON REPRESSOR-RELATED"/>
    <property type="match status" value="1"/>
</dbReference>
<comment type="caution">
    <text evidence="3">The sequence shown here is derived from an EMBL/GenBank/DDBJ whole genome shotgun (WGS) entry which is preliminary data.</text>
</comment>
<reference evidence="3" key="1">
    <citation type="submission" date="2011-07" db="EMBL/GenBank/DDBJ databases">
        <authorList>
            <person name="Stanhope M.J."/>
            <person name="Durkin A.S."/>
            <person name="Hostetler J."/>
            <person name="Kim M."/>
            <person name="Radune D."/>
            <person name="Singh I."/>
            <person name="Town C.D."/>
        </authorList>
    </citation>
    <scope>NUCLEOTIDE SEQUENCE [LARGE SCALE GENOMIC DNA]</scope>
    <source>
        <strain evidence="3">HS-6</strain>
    </source>
</reference>
<evidence type="ECO:0000313" key="4">
    <source>
        <dbReference type="Proteomes" id="UP000004322"/>
    </source>
</evidence>
<evidence type="ECO:0000259" key="2">
    <source>
        <dbReference type="Pfam" id="PF00440"/>
    </source>
</evidence>
<dbReference type="Proteomes" id="UP000004322">
    <property type="component" value="Unassembled WGS sequence"/>
</dbReference>
<dbReference type="AlphaFoldDB" id="G5JP44"/>
<organism evidence="3 4">
    <name type="scientific">Streptococcus criceti HS-6</name>
    <dbReference type="NCBI Taxonomy" id="873449"/>
    <lineage>
        <taxon>Bacteria</taxon>
        <taxon>Bacillati</taxon>
        <taxon>Bacillota</taxon>
        <taxon>Bacilli</taxon>
        <taxon>Lactobacillales</taxon>
        <taxon>Streptococcaceae</taxon>
        <taxon>Streptococcus</taxon>
    </lineage>
</organism>
<sequence>MVQGSRESIINAVFRIASKNPDKSKLTMTEIAKEAGMSRQAIYQKHFSSVDEIFDYIHTSMTEEVFKTFKRSIADPSIHSIYEAVARDVIPKVYQKRIQARILYHTSIDRNVFNFLEESYLQLLLEADNIHIINNSPLMTPSMIKIVINYIFALVGEWVAEDFPEPPEVFAKTFLTLMQTAPKDLIDARPKSKI</sequence>
<dbReference type="eggNOG" id="COG1309">
    <property type="taxonomic scope" value="Bacteria"/>
</dbReference>
<name>G5JP44_STRCG</name>
<dbReference type="OrthoDB" id="2241747at2"/>
<keyword evidence="4" id="KW-1185">Reference proteome</keyword>
<dbReference type="PANTHER" id="PTHR43479">
    <property type="entry name" value="ACREF/ENVCD OPERON REPRESSOR-RELATED"/>
    <property type="match status" value="1"/>
</dbReference>
<accession>G5JP44</accession>
<dbReference type="InterPro" id="IPR050624">
    <property type="entry name" value="HTH-type_Tx_Regulator"/>
</dbReference>
<gene>
    <name evidence="3" type="ORF">STRCR_0276</name>
</gene>
<keyword evidence="1" id="KW-0238">DNA-binding</keyword>
<dbReference type="InterPro" id="IPR001647">
    <property type="entry name" value="HTH_TetR"/>
</dbReference>
<dbReference type="GO" id="GO:0003677">
    <property type="term" value="F:DNA binding"/>
    <property type="evidence" value="ECO:0007669"/>
    <property type="project" value="UniProtKB-KW"/>
</dbReference>
<dbReference type="InterPro" id="IPR009057">
    <property type="entry name" value="Homeodomain-like_sf"/>
</dbReference>
<dbReference type="SUPFAM" id="SSF46689">
    <property type="entry name" value="Homeodomain-like"/>
    <property type="match status" value="1"/>
</dbReference>